<protein>
    <submittedName>
        <fullName evidence="1">Uncharacterized protein</fullName>
    </submittedName>
</protein>
<reference evidence="1" key="1">
    <citation type="submission" date="2018-08" db="EMBL/GenBank/DDBJ databases">
        <authorList>
            <consortium name="GenomeTrakr network: Whole genome sequencing for foodborne pathogen traceback"/>
        </authorList>
    </citation>
    <scope>NUCLEOTIDE SEQUENCE [LARGE SCALE GENOMIC DNA]</scope>
    <source>
        <strain evidence="1">FSIS11812853</strain>
    </source>
</reference>
<proteinExistence type="predicted"/>
<organism evidence="1">
    <name type="scientific">Salmonella enterica subsp. enterica serovar Meleagridis</name>
    <dbReference type="NCBI Taxonomy" id="486999"/>
    <lineage>
        <taxon>Bacteria</taxon>
        <taxon>Pseudomonadati</taxon>
        <taxon>Pseudomonadota</taxon>
        <taxon>Gammaproteobacteria</taxon>
        <taxon>Enterobacterales</taxon>
        <taxon>Enterobacteriaceae</taxon>
        <taxon>Salmonella</taxon>
    </lineage>
</organism>
<comment type="caution">
    <text evidence="1">The sequence shown here is derived from an EMBL/GenBank/DDBJ whole genome shotgun (WGS) entry which is preliminary data.</text>
</comment>
<gene>
    <name evidence="1" type="ORF">D0194_05150</name>
</gene>
<name>A0A5W7SD98_SALET</name>
<dbReference type="EMBL" id="AAKPTL010000007">
    <property type="protein sequence ID" value="ECU3788961.1"/>
    <property type="molecule type" value="Genomic_DNA"/>
</dbReference>
<accession>A0A5W7SD98</accession>
<dbReference type="AlphaFoldDB" id="A0A5W7SD98"/>
<sequence length="91" mass="10552">MQPVSLTYRFSRKDIIRCWQTEYTKLQLFVFTEQLRLLKAAGSEKDITALLQWKKRPKSSSECLRSLQAKSFGGAYGGHSFIKHKKSILNQ</sequence>
<dbReference type="Proteomes" id="UP000839592">
    <property type="component" value="Unassembled WGS sequence"/>
</dbReference>
<evidence type="ECO:0000313" key="1">
    <source>
        <dbReference type="EMBL" id="ECU3788961.1"/>
    </source>
</evidence>